<dbReference type="OrthoDB" id="292747at2759"/>
<dbReference type="HOGENOM" id="CLU_1390389_0_0_1"/>
<dbReference type="InterPro" id="IPR027005">
    <property type="entry name" value="PMT-like"/>
</dbReference>
<evidence type="ECO:0000313" key="5">
    <source>
        <dbReference type="Proteomes" id="UP000053593"/>
    </source>
</evidence>
<dbReference type="PANTHER" id="PTHR10050">
    <property type="entry name" value="DOLICHYL-PHOSPHATE-MANNOSE--PROTEIN MANNOSYLTRANSFERASE"/>
    <property type="match status" value="1"/>
</dbReference>
<dbReference type="GO" id="GO:0005789">
    <property type="term" value="C:endoplasmic reticulum membrane"/>
    <property type="evidence" value="ECO:0007669"/>
    <property type="project" value="UniProtKB-SubCell"/>
</dbReference>
<dbReference type="Proteomes" id="UP000053593">
    <property type="component" value="Unassembled WGS sequence"/>
</dbReference>
<comment type="similarity">
    <text evidence="2">Belongs to the glycosyltransferase 39 family.</text>
</comment>
<comment type="catalytic activity">
    <reaction evidence="2">
        <text>a di-trans,poly-cis-dolichyl beta-D-mannosyl phosphate + L-threonyl-[protein] = 3-O-(alpha-D-mannosyl)-L-threonyl-[protein] + a di-trans,poly-cis-dolichyl phosphate + H(+)</text>
        <dbReference type="Rhea" id="RHEA:53396"/>
        <dbReference type="Rhea" id="RHEA-COMP:11060"/>
        <dbReference type="Rhea" id="RHEA-COMP:13547"/>
        <dbReference type="Rhea" id="RHEA-COMP:19498"/>
        <dbReference type="Rhea" id="RHEA-COMP:19501"/>
        <dbReference type="ChEBI" id="CHEBI:15378"/>
        <dbReference type="ChEBI" id="CHEBI:30013"/>
        <dbReference type="ChEBI" id="CHEBI:57683"/>
        <dbReference type="ChEBI" id="CHEBI:58211"/>
        <dbReference type="ChEBI" id="CHEBI:137323"/>
        <dbReference type="EC" id="2.4.1.109"/>
    </reaction>
</comment>
<dbReference type="UniPathway" id="UPA00378"/>
<comment type="subcellular location">
    <subcellularLocation>
        <location evidence="2">Endoplasmic reticulum membrane</location>
        <topology evidence="2">Multi-pass membrane protein</topology>
    </subcellularLocation>
</comment>
<organism evidence="4 5">
    <name type="scientific">Collybiopsis luxurians FD-317 M1</name>
    <dbReference type="NCBI Taxonomy" id="944289"/>
    <lineage>
        <taxon>Eukaryota</taxon>
        <taxon>Fungi</taxon>
        <taxon>Dikarya</taxon>
        <taxon>Basidiomycota</taxon>
        <taxon>Agaricomycotina</taxon>
        <taxon>Agaricomycetes</taxon>
        <taxon>Agaricomycetidae</taxon>
        <taxon>Agaricales</taxon>
        <taxon>Marasmiineae</taxon>
        <taxon>Omphalotaceae</taxon>
        <taxon>Collybiopsis</taxon>
        <taxon>Collybiopsis luxurians</taxon>
    </lineage>
</organism>
<dbReference type="EC" id="2.4.1.109" evidence="2"/>
<keyword evidence="2 4" id="KW-0808">Transferase</keyword>
<comment type="catalytic activity">
    <reaction evidence="2">
        <text>a di-trans,poly-cis-dolichyl beta-D-mannosyl phosphate + L-seryl-[protein] = 3-O-(alpha-D-mannosyl)-L-seryl-[protein] + a di-trans,poly-cis-dolichyl phosphate + H(+)</text>
        <dbReference type="Rhea" id="RHEA:17377"/>
        <dbReference type="Rhea" id="RHEA-COMP:9863"/>
        <dbReference type="Rhea" id="RHEA-COMP:13546"/>
        <dbReference type="Rhea" id="RHEA-COMP:19498"/>
        <dbReference type="Rhea" id="RHEA-COMP:19501"/>
        <dbReference type="ChEBI" id="CHEBI:15378"/>
        <dbReference type="ChEBI" id="CHEBI:29999"/>
        <dbReference type="ChEBI" id="CHEBI:57683"/>
        <dbReference type="ChEBI" id="CHEBI:58211"/>
        <dbReference type="ChEBI" id="CHEBI:137321"/>
        <dbReference type="EC" id="2.4.1.109"/>
    </reaction>
</comment>
<accession>A0A0D0BLT8</accession>
<evidence type="ECO:0000256" key="2">
    <source>
        <dbReference type="RuleBase" id="RU367007"/>
    </source>
</evidence>
<reference evidence="4 5" key="1">
    <citation type="submission" date="2014-04" db="EMBL/GenBank/DDBJ databases">
        <title>Evolutionary Origins and Diversification of the Mycorrhizal Mutualists.</title>
        <authorList>
            <consortium name="DOE Joint Genome Institute"/>
            <consortium name="Mycorrhizal Genomics Consortium"/>
            <person name="Kohler A."/>
            <person name="Kuo A."/>
            <person name="Nagy L.G."/>
            <person name="Floudas D."/>
            <person name="Copeland A."/>
            <person name="Barry K.W."/>
            <person name="Cichocki N."/>
            <person name="Veneault-Fourrey C."/>
            <person name="LaButti K."/>
            <person name="Lindquist E.A."/>
            <person name="Lipzen A."/>
            <person name="Lundell T."/>
            <person name="Morin E."/>
            <person name="Murat C."/>
            <person name="Riley R."/>
            <person name="Ohm R."/>
            <person name="Sun H."/>
            <person name="Tunlid A."/>
            <person name="Henrissat B."/>
            <person name="Grigoriev I.V."/>
            <person name="Hibbett D.S."/>
            <person name="Martin F."/>
        </authorList>
    </citation>
    <scope>NUCLEOTIDE SEQUENCE [LARGE SCALE GENOMIC DNA]</scope>
    <source>
        <strain evidence="4 5">FD-317 M1</strain>
    </source>
</reference>
<keyword evidence="5" id="KW-1185">Reference proteome</keyword>
<dbReference type="EMBL" id="KN834803">
    <property type="protein sequence ID" value="KIK55771.1"/>
    <property type="molecule type" value="Genomic_DNA"/>
</dbReference>
<dbReference type="GO" id="GO:0004169">
    <property type="term" value="F:dolichyl-phosphate-mannose-protein mannosyltransferase activity"/>
    <property type="evidence" value="ECO:0007669"/>
    <property type="project" value="UniProtKB-UniRule"/>
</dbReference>
<sequence length="196" mass="22640">MNSLWFVETAMHLELPSDVPKVNYHCLPGFFARFLELQQVMWTKNAGLTDRHLFDSRPDAWQRLRRGIVCRLKDHRQINLMGNPLVWWLSTLSVAAYVRVRGLLILREKRGYKDFNNSSIVKYDGLCGFLFVDWALHYGPFFLMSCRPFLHSTSPRSTLLSSSPVWCSIPHRGSEPENEAADCGADYPGNMELFKV</sequence>
<comment type="function">
    <text evidence="2">Transfers mannose from Dol-P-mannose to Ser or Thr residues on proteins.</text>
</comment>
<name>A0A0D0BLT8_9AGAR</name>
<dbReference type="InterPro" id="IPR032421">
    <property type="entry name" value="PMT_4TMC"/>
</dbReference>
<comment type="pathway">
    <text evidence="2">Protein modification; protein glycosylation.</text>
</comment>
<evidence type="ECO:0000259" key="3">
    <source>
        <dbReference type="Pfam" id="PF16192"/>
    </source>
</evidence>
<dbReference type="PANTHER" id="PTHR10050:SF50">
    <property type="entry name" value="DOLICHYL-PHOSPHATE-MANNOSE--PROTEIN MANNOSYLTRANSFERASE 1-RELATED"/>
    <property type="match status" value="1"/>
</dbReference>
<proteinExistence type="inferred from homology"/>
<dbReference type="Pfam" id="PF16192">
    <property type="entry name" value="PMT_4TMC"/>
    <property type="match status" value="1"/>
</dbReference>
<keyword evidence="1" id="KW-0325">Glycoprotein</keyword>
<gene>
    <name evidence="4" type="ORF">GYMLUDRAFT_1017322</name>
</gene>
<evidence type="ECO:0000256" key="1">
    <source>
        <dbReference type="ARBA" id="ARBA00023180"/>
    </source>
</evidence>
<evidence type="ECO:0000313" key="4">
    <source>
        <dbReference type="EMBL" id="KIK55771.1"/>
    </source>
</evidence>
<feature type="domain" description="Protein O-mannosyl-transferase C-terminal four TM" evidence="3">
    <location>
        <begin position="30"/>
        <end position="152"/>
    </location>
</feature>
<dbReference type="AlphaFoldDB" id="A0A0D0BLT8"/>
<protein>
    <recommendedName>
        <fullName evidence="2">Dolichyl-phosphate-mannose--protein mannosyltransferase</fullName>
        <ecNumber evidence="2">2.4.1.109</ecNumber>
    </recommendedName>
</protein>
<keyword evidence="2" id="KW-0328">Glycosyltransferase</keyword>
<keyword evidence="2" id="KW-0256">Endoplasmic reticulum</keyword>